<dbReference type="Proteomes" id="UP000306509">
    <property type="component" value="Unassembled WGS sequence"/>
</dbReference>
<sequence>MLIIQSNGEEGEILVTASSKGLKDCIITLAGKAI</sequence>
<gene>
    <name evidence="1" type="ORF">DSM106044_03574</name>
</gene>
<evidence type="ECO:0000313" key="2">
    <source>
        <dbReference type="Proteomes" id="UP000306509"/>
    </source>
</evidence>
<keyword evidence="2" id="KW-1185">Reference proteome</keyword>
<proteinExistence type="predicted"/>
<organism evidence="1 2">
    <name type="scientific">Robinsoniella peoriensis</name>
    <dbReference type="NCBI Taxonomy" id="180332"/>
    <lineage>
        <taxon>Bacteria</taxon>
        <taxon>Bacillati</taxon>
        <taxon>Bacillota</taxon>
        <taxon>Clostridia</taxon>
        <taxon>Lachnospirales</taxon>
        <taxon>Lachnospiraceae</taxon>
        <taxon>Robinsoniella</taxon>
    </lineage>
</organism>
<name>A0A4U8Q5P6_9FIRM</name>
<dbReference type="AlphaFoldDB" id="A0A4U8Q5P6"/>
<evidence type="ECO:0000313" key="1">
    <source>
        <dbReference type="EMBL" id="TLC99623.1"/>
    </source>
</evidence>
<comment type="caution">
    <text evidence="1">The sequence shown here is derived from an EMBL/GenBank/DDBJ whole genome shotgun (WGS) entry which is preliminary data.</text>
</comment>
<accession>A0A4U8Q5P6</accession>
<reference evidence="1 2" key="1">
    <citation type="journal article" date="2019" name="Anaerobe">
        <title>Detection of Robinsoniella peoriensis in multiple bone samples of a trauma patient.</title>
        <authorList>
            <person name="Schrottner P."/>
            <person name="Hartwich K."/>
            <person name="Bunk B."/>
            <person name="Schober I."/>
            <person name="Helbig S."/>
            <person name="Rudolph W.W."/>
            <person name="Gunzer F."/>
        </authorList>
    </citation>
    <scope>NUCLEOTIDE SEQUENCE [LARGE SCALE GENOMIC DNA]</scope>
    <source>
        <strain evidence="1 2">DSM 106044</strain>
    </source>
</reference>
<dbReference type="EMBL" id="QGQD01000068">
    <property type="protein sequence ID" value="TLC99623.1"/>
    <property type="molecule type" value="Genomic_DNA"/>
</dbReference>
<protein>
    <submittedName>
        <fullName evidence="1">Uncharacterized protein</fullName>
    </submittedName>
</protein>